<dbReference type="GO" id="GO:0006883">
    <property type="term" value="P:intracellular sodium ion homeostasis"/>
    <property type="evidence" value="ECO:0007669"/>
    <property type="project" value="TreeGrafter"/>
</dbReference>
<gene>
    <name evidence="17" type="ORF">SAMN02745751_02094</name>
</gene>
<dbReference type="GO" id="GO:0036376">
    <property type="term" value="P:sodium ion export across plasma membrane"/>
    <property type="evidence" value="ECO:0007669"/>
    <property type="project" value="TreeGrafter"/>
</dbReference>
<dbReference type="SFLD" id="SFLDS00003">
    <property type="entry name" value="Haloacid_Dehalogenase"/>
    <property type="match status" value="1"/>
</dbReference>
<reference evidence="17 18" key="1">
    <citation type="submission" date="2016-11" db="EMBL/GenBank/DDBJ databases">
        <authorList>
            <person name="Jaros S."/>
            <person name="Januszkiewicz K."/>
            <person name="Wedrychowicz H."/>
        </authorList>
    </citation>
    <scope>NUCLEOTIDE SEQUENCE [LARGE SCALE GENOMIC DNA]</scope>
    <source>
        <strain evidence="17 18">DSM 17477</strain>
    </source>
</reference>
<dbReference type="InterPro" id="IPR006068">
    <property type="entry name" value="ATPase_P-typ_cation-transptr_C"/>
</dbReference>
<dbReference type="InterPro" id="IPR001757">
    <property type="entry name" value="P_typ_ATPase"/>
</dbReference>
<comment type="similarity">
    <text evidence="2">Belongs to the cation transport ATPase (P-type) (TC 3.A.3) family. Type IIA subfamily.</text>
</comment>
<dbReference type="GO" id="GO:0005886">
    <property type="term" value="C:plasma membrane"/>
    <property type="evidence" value="ECO:0007669"/>
    <property type="project" value="UniProtKB-SubCell"/>
</dbReference>
<dbReference type="SFLD" id="SFLDG00002">
    <property type="entry name" value="C1.7:_P-type_atpase_like"/>
    <property type="match status" value="1"/>
</dbReference>
<evidence type="ECO:0000313" key="17">
    <source>
        <dbReference type="EMBL" id="SHJ25271.1"/>
    </source>
</evidence>
<feature type="transmembrane region" description="Helical" evidence="15">
    <location>
        <begin position="851"/>
        <end position="868"/>
    </location>
</feature>
<evidence type="ECO:0000256" key="4">
    <source>
        <dbReference type="ARBA" id="ARBA00022475"/>
    </source>
</evidence>
<keyword evidence="5" id="KW-0813">Transport</keyword>
<comment type="catalytic activity">
    <reaction evidence="14">
        <text>Ca(2+)(in) + ATP + H2O = Ca(2+)(out) + ADP + phosphate + H(+)</text>
        <dbReference type="Rhea" id="RHEA:18105"/>
        <dbReference type="ChEBI" id="CHEBI:15377"/>
        <dbReference type="ChEBI" id="CHEBI:15378"/>
        <dbReference type="ChEBI" id="CHEBI:29108"/>
        <dbReference type="ChEBI" id="CHEBI:30616"/>
        <dbReference type="ChEBI" id="CHEBI:43474"/>
        <dbReference type="ChEBI" id="CHEBI:456216"/>
        <dbReference type="EC" id="7.2.2.10"/>
    </reaction>
</comment>
<evidence type="ECO:0000256" key="2">
    <source>
        <dbReference type="ARBA" id="ARBA00005675"/>
    </source>
</evidence>
<dbReference type="Gene3D" id="3.40.50.1000">
    <property type="entry name" value="HAD superfamily/HAD-like"/>
    <property type="match status" value="1"/>
</dbReference>
<accession>A0A1M6HSU9</accession>
<evidence type="ECO:0000256" key="3">
    <source>
        <dbReference type="ARBA" id="ARBA00012790"/>
    </source>
</evidence>
<evidence type="ECO:0000256" key="5">
    <source>
        <dbReference type="ARBA" id="ARBA00022568"/>
    </source>
</evidence>
<evidence type="ECO:0000256" key="15">
    <source>
        <dbReference type="SAM" id="Phobius"/>
    </source>
</evidence>
<evidence type="ECO:0000256" key="7">
    <source>
        <dbReference type="ARBA" id="ARBA00022723"/>
    </source>
</evidence>
<keyword evidence="7" id="KW-0479">Metal-binding</keyword>
<dbReference type="GO" id="GO:0005524">
    <property type="term" value="F:ATP binding"/>
    <property type="evidence" value="ECO:0007669"/>
    <property type="project" value="UniProtKB-KW"/>
</dbReference>
<protein>
    <recommendedName>
        <fullName evidence="3">P-type Ca(2+) transporter</fullName>
        <ecNumber evidence="3">7.2.2.10</ecNumber>
    </recommendedName>
</protein>
<keyword evidence="9" id="KW-0106">Calcium</keyword>
<evidence type="ECO:0000256" key="9">
    <source>
        <dbReference type="ARBA" id="ARBA00022837"/>
    </source>
</evidence>
<name>A0A1M6HSU9_9FIRM</name>
<dbReference type="InterPro" id="IPR023299">
    <property type="entry name" value="ATPase_P-typ_cyto_dom_N"/>
</dbReference>
<evidence type="ECO:0000256" key="12">
    <source>
        <dbReference type="ARBA" id="ARBA00022989"/>
    </source>
</evidence>
<dbReference type="Gene3D" id="1.20.1110.10">
    <property type="entry name" value="Calcium-transporting ATPase, transmembrane domain"/>
    <property type="match status" value="1"/>
</dbReference>
<evidence type="ECO:0000256" key="11">
    <source>
        <dbReference type="ARBA" id="ARBA00022967"/>
    </source>
</evidence>
<dbReference type="InterPro" id="IPR023298">
    <property type="entry name" value="ATPase_P-typ_TM_dom_sf"/>
</dbReference>
<dbReference type="RefSeq" id="WP_175548547.1">
    <property type="nucleotide sequence ID" value="NZ_FQZL01000014.1"/>
</dbReference>
<dbReference type="Gene3D" id="2.70.150.10">
    <property type="entry name" value="Calcium-transporting ATPase, cytoplasmic transduction domain A"/>
    <property type="match status" value="1"/>
</dbReference>
<organism evidence="17 18">
    <name type="scientific">Dethiosulfatibacter aminovorans DSM 17477</name>
    <dbReference type="NCBI Taxonomy" id="1121476"/>
    <lineage>
        <taxon>Bacteria</taxon>
        <taxon>Bacillati</taxon>
        <taxon>Bacillota</taxon>
        <taxon>Tissierellia</taxon>
        <taxon>Dethiosulfatibacter</taxon>
    </lineage>
</organism>
<evidence type="ECO:0000313" key="18">
    <source>
        <dbReference type="Proteomes" id="UP000184052"/>
    </source>
</evidence>
<evidence type="ECO:0000256" key="13">
    <source>
        <dbReference type="ARBA" id="ARBA00023136"/>
    </source>
</evidence>
<keyword evidence="13 15" id="KW-0472">Membrane</keyword>
<evidence type="ECO:0000256" key="8">
    <source>
        <dbReference type="ARBA" id="ARBA00022741"/>
    </source>
</evidence>
<dbReference type="InterPro" id="IPR044492">
    <property type="entry name" value="P_typ_ATPase_HD_dom"/>
</dbReference>
<feature type="transmembrane region" description="Helical" evidence="15">
    <location>
        <begin position="242"/>
        <end position="261"/>
    </location>
</feature>
<dbReference type="InterPro" id="IPR008250">
    <property type="entry name" value="ATPase_P-typ_transduc_dom_A_sf"/>
</dbReference>
<evidence type="ECO:0000256" key="10">
    <source>
        <dbReference type="ARBA" id="ARBA00022840"/>
    </source>
</evidence>
<dbReference type="InterPro" id="IPR059000">
    <property type="entry name" value="ATPase_P-type_domA"/>
</dbReference>
<evidence type="ECO:0000256" key="1">
    <source>
        <dbReference type="ARBA" id="ARBA00004651"/>
    </source>
</evidence>
<keyword evidence="12 15" id="KW-1133">Transmembrane helix</keyword>
<dbReference type="GO" id="GO:0046872">
    <property type="term" value="F:metal ion binding"/>
    <property type="evidence" value="ECO:0007669"/>
    <property type="project" value="UniProtKB-KW"/>
</dbReference>
<keyword evidence="10" id="KW-0067">ATP-binding</keyword>
<dbReference type="PROSITE" id="PS00154">
    <property type="entry name" value="ATPASE_E1_E2"/>
    <property type="match status" value="1"/>
</dbReference>
<keyword evidence="6 15" id="KW-0812">Transmembrane</keyword>
<dbReference type="InterPro" id="IPR023214">
    <property type="entry name" value="HAD_sf"/>
</dbReference>
<dbReference type="SUPFAM" id="SSF56784">
    <property type="entry name" value="HAD-like"/>
    <property type="match status" value="1"/>
</dbReference>
<dbReference type="PANTHER" id="PTHR43294:SF20">
    <property type="entry name" value="P-TYPE ATPASE"/>
    <property type="match status" value="1"/>
</dbReference>
<feature type="transmembrane region" description="Helical" evidence="15">
    <location>
        <begin position="676"/>
        <end position="697"/>
    </location>
</feature>
<dbReference type="InterPro" id="IPR036412">
    <property type="entry name" value="HAD-like_sf"/>
</dbReference>
<dbReference type="GO" id="GO:0030007">
    <property type="term" value="P:intracellular potassium ion homeostasis"/>
    <property type="evidence" value="ECO:0007669"/>
    <property type="project" value="TreeGrafter"/>
</dbReference>
<dbReference type="Pfam" id="PF00122">
    <property type="entry name" value="E1-E2_ATPase"/>
    <property type="match status" value="1"/>
</dbReference>
<feature type="transmembrane region" description="Helical" evidence="15">
    <location>
        <begin position="57"/>
        <end position="87"/>
    </location>
</feature>
<dbReference type="Pfam" id="PF00690">
    <property type="entry name" value="Cation_ATPase_N"/>
    <property type="match status" value="1"/>
</dbReference>
<dbReference type="InterPro" id="IPR018303">
    <property type="entry name" value="ATPase_P-typ_P_site"/>
</dbReference>
<dbReference type="InterPro" id="IPR006408">
    <property type="entry name" value="P-type_ATPase_IIB"/>
</dbReference>
<dbReference type="InterPro" id="IPR004014">
    <property type="entry name" value="ATPase_P-typ_cation-transptr_N"/>
</dbReference>
<proteinExistence type="inferred from homology"/>
<dbReference type="Gene3D" id="3.40.1110.10">
    <property type="entry name" value="Calcium-transporting ATPase, cytoplasmic domain N"/>
    <property type="match status" value="1"/>
</dbReference>
<dbReference type="SFLD" id="SFLDF00027">
    <property type="entry name" value="p-type_atpase"/>
    <property type="match status" value="1"/>
</dbReference>
<dbReference type="SUPFAM" id="SSF81665">
    <property type="entry name" value="Calcium ATPase, transmembrane domain M"/>
    <property type="match status" value="1"/>
</dbReference>
<feature type="transmembrane region" description="Helical" evidence="15">
    <location>
        <begin position="267"/>
        <end position="293"/>
    </location>
</feature>
<dbReference type="FunFam" id="3.40.50.1000:FF:000028">
    <property type="entry name" value="Calcium-transporting P-type ATPase, putative"/>
    <property type="match status" value="1"/>
</dbReference>
<dbReference type="EC" id="7.2.2.10" evidence="3"/>
<dbReference type="InterPro" id="IPR050510">
    <property type="entry name" value="Cation_transp_ATPase_P-type"/>
</dbReference>
<dbReference type="FunFam" id="3.40.50.1000:FF:000001">
    <property type="entry name" value="Phospholipid-transporting ATPase IC"/>
    <property type="match status" value="1"/>
</dbReference>
<evidence type="ECO:0000256" key="14">
    <source>
        <dbReference type="ARBA" id="ARBA00048694"/>
    </source>
</evidence>
<keyword evidence="4" id="KW-1003">Cell membrane</keyword>
<keyword evidence="18" id="KW-1185">Reference proteome</keyword>
<keyword evidence="5" id="KW-0406">Ion transport</keyword>
<dbReference type="SUPFAM" id="SSF81660">
    <property type="entry name" value="Metal cation-transporting ATPase, ATP-binding domain N"/>
    <property type="match status" value="1"/>
</dbReference>
<keyword evidence="11" id="KW-1278">Translocase</keyword>
<dbReference type="SUPFAM" id="SSF81653">
    <property type="entry name" value="Calcium ATPase, transduction domain A"/>
    <property type="match status" value="1"/>
</dbReference>
<dbReference type="PRINTS" id="PR00120">
    <property type="entry name" value="HATPASE"/>
</dbReference>
<keyword evidence="8" id="KW-0547">Nucleotide-binding</keyword>
<dbReference type="AlphaFoldDB" id="A0A1M6HSU9"/>
<keyword evidence="5" id="KW-0109">Calcium transport</keyword>
<dbReference type="PANTHER" id="PTHR43294">
    <property type="entry name" value="SODIUM/POTASSIUM-TRANSPORTING ATPASE SUBUNIT ALPHA"/>
    <property type="match status" value="1"/>
</dbReference>
<feature type="domain" description="Cation-transporting P-type ATPase N-terminal" evidence="16">
    <location>
        <begin position="2"/>
        <end position="74"/>
    </location>
</feature>
<evidence type="ECO:0000256" key="6">
    <source>
        <dbReference type="ARBA" id="ARBA00022692"/>
    </source>
</evidence>
<sequence length="876" mass="95252">MHNKSIEELTSELKSDMDSGLSASEAEKRLKEYGENRLKEGRSETFLQLFFNQFKSILIIILLLAALVSAIIGEFTEGMVIMIIVVLNSLVGARQEKSAGDAVKALKDMTSPNARVLRDGKVMEIESHLLVPGDIIELEAGNFVPADIRLAEAVNLKVEESALTGESVAVEKDCSAVLDEKVPVAERINSAFMSTIVTYGRARGIVVKTGMDTEMGKIAEMLDEEDEETPLQKKLNSLGGKLGITCLVVCVIIFTLGFYRKMDLMEIFMVSISLAVAAVPEGLPAIVTVILALGMKKMVSNNVLVKNLGSVETLGSTTVICSDKTGTLTQNKMTVTKVFNGSGEFDITGTGYSLEGKIEGTYKEESFRNMLLTGILCNDSKLDVENEGVLGDPTEGALLVMGEKGGLDHEETISNYPRLKEFPFDSERKMMSTVHSIDGKTMMFTKGAPDSIFKACTRIEIDGQLHDISEHMDRLNEIYMKWAKEALRVLCYACKEVSETADPATEENDMVLCGMSGMIDPPREEAKDAIATCKSAGIRVIMITGDHAVTASAIGSDIGLLEGDEKAVTGAEIDEMSDSSFMDTVGKINVFSRVSPQHKVHIVDALRNLNQIAAMTGDGVNDAPSLKKADIGIAMGITGTDVSKEASDMILTDDNFSSIVGAVKEGRVIFSNIRKFVSFLISCNIGEILLIFTAMLMDWGSPLTPIQLLWVNLITDSLPAFALGMEPEEDDVMSFNPRDPQSPIIDKKMGTGIVFQSIGLAAAALISFRIGYNINPEMGHEYGNTFAFLTLISGELLRAFSGRSENKSVFKTGFFGNKYLNFAVGGSYLLTFLIIELSFMRNIFDIHSMTLNQLAIAFTISLIPFLAAEAGKTFKI</sequence>
<feature type="transmembrane region" description="Helical" evidence="15">
    <location>
        <begin position="820"/>
        <end position="839"/>
    </location>
</feature>
<dbReference type="SMART" id="SM00831">
    <property type="entry name" value="Cation_ATPase_N"/>
    <property type="match status" value="1"/>
</dbReference>
<dbReference type="Proteomes" id="UP000184052">
    <property type="component" value="Unassembled WGS sequence"/>
</dbReference>
<dbReference type="GO" id="GO:1902600">
    <property type="term" value="P:proton transmembrane transport"/>
    <property type="evidence" value="ECO:0007669"/>
    <property type="project" value="TreeGrafter"/>
</dbReference>
<dbReference type="GO" id="GO:1990573">
    <property type="term" value="P:potassium ion import across plasma membrane"/>
    <property type="evidence" value="ECO:0007669"/>
    <property type="project" value="TreeGrafter"/>
</dbReference>
<dbReference type="GO" id="GO:0005391">
    <property type="term" value="F:P-type sodium:potassium-exchanging transporter activity"/>
    <property type="evidence" value="ECO:0007669"/>
    <property type="project" value="TreeGrafter"/>
</dbReference>
<evidence type="ECO:0000259" key="16">
    <source>
        <dbReference type="SMART" id="SM00831"/>
    </source>
</evidence>
<dbReference type="STRING" id="1121476.SAMN02745751_02094"/>
<dbReference type="Pfam" id="PF13246">
    <property type="entry name" value="Cation_ATPase"/>
    <property type="match status" value="1"/>
</dbReference>
<comment type="subcellular location">
    <subcellularLocation>
        <location evidence="1">Cell membrane</location>
        <topology evidence="1">Multi-pass membrane protein</topology>
    </subcellularLocation>
</comment>
<dbReference type="GO" id="GO:0016887">
    <property type="term" value="F:ATP hydrolysis activity"/>
    <property type="evidence" value="ECO:0007669"/>
    <property type="project" value="InterPro"/>
</dbReference>
<dbReference type="Pfam" id="PF00689">
    <property type="entry name" value="Cation_ATPase_C"/>
    <property type="match status" value="1"/>
</dbReference>
<dbReference type="EMBL" id="FQZL01000014">
    <property type="protein sequence ID" value="SHJ25271.1"/>
    <property type="molecule type" value="Genomic_DNA"/>
</dbReference>
<dbReference type="NCBIfam" id="TIGR01494">
    <property type="entry name" value="ATPase_P-type"/>
    <property type="match status" value="3"/>
</dbReference>
<feature type="transmembrane region" description="Helical" evidence="15">
    <location>
        <begin position="749"/>
        <end position="770"/>
    </location>
</feature>
<dbReference type="FunFam" id="2.70.150.10:FF:000016">
    <property type="entry name" value="Calcium-transporting P-type ATPase putative"/>
    <property type="match status" value="1"/>
</dbReference>
<dbReference type="NCBIfam" id="TIGR01517">
    <property type="entry name" value="ATPase-IIB_Ca"/>
    <property type="match status" value="1"/>
</dbReference>
<dbReference type="PRINTS" id="PR00119">
    <property type="entry name" value="CATATPASE"/>
</dbReference>
<dbReference type="GO" id="GO:0005388">
    <property type="term" value="F:P-type calcium transporter activity"/>
    <property type="evidence" value="ECO:0007669"/>
    <property type="project" value="UniProtKB-EC"/>
</dbReference>